<dbReference type="InterPro" id="IPR000689">
    <property type="entry name" value="UbQ_mOase_COQ6"/>
</dbReference>
<evidence type="ECO:0000256" key="6">
    <source>
        <dbReference type="ARBA" id="ARBA00022827"/>
    </source>
</evidence>
<evidence type="ECO:0000313" key="15">
    <source>
        <dbReference type="Proteomes" id="UP000678393"/>
    </source>
</evidence>
<dbReference type="InterPro" id="IPR002938">
    <property type="entry name" value="FAD-bd"/>
</dbReference>
<evidence type="ECO:0000256" key="12">
    <source>
        <dbReference type="HAMAP-Rule" id="MF_03193"/>
    </source>
</evidence>
<dbReference type="GO" id="GO:0031314">
    <property type="term" value="C:extrinsic component of mitochondrial inner membrane"/>
    <property type="evidence" value="ECO:0007669"/>
    <property type="project" value="UniProtKB-UniRule"/>
</dbReference>
<dbReference type="EMBL" id="CAJHNH020001914">
    <property type="protein sequence ID" value="CAG5124945.1"/>
    <property type="molecule type" value="Genomic_DNA"/>
</dbReference>
<dbReference type="AlphaFoldDB" id="A0A8S3ZAR0"/>
<feature type="domain" description="FAD-binding" evidence="13">
    <location>
        <begin position="43"/>
        <end position="286"/>
    </location>
</feature>
<keyword evidence="9 12" id="KW-0503">Monooxygenase</keyword>
<evidence type="ECO:0000256" key="3">
    <source>
        <dbReference type="ARBA" id="ARBA00022630"/>
    </source>
</evidence>
<dbReference type="GO" id="GO:0016712">
    <property type="term" value="F:oxidoreductase activity, acting on paired donors, with incorporation or reduction of molecular oxygen, reduced flavin or flavoprotein as one donor, and incorporation of one atom of oxygen"/>
    <property type="evidence" value="ECO:0007669"/>
    <property type="project" value="UniProtKB-UniRule"/>
</dbReference>
<keyword evidence="10 12" id="KW-0496">Mitochondrion</keyword>
<evidence type="ECO:0000256" key="2">
    <source>
        <dbReference type="ARBA" id="ARBA00005349"/>
    </source>
</evidence>
<keyword evidence="8 12" id="KW-0560">Oxidoreductase</keyword>
<dbReference type="GO" id="GO:0071949">
    <property type="term" value="F:FAD binding"/>
    <property type="evidence" value="ECO:0007669"/>
    <property type="project" value="InterPro"/>
</dbReference>
<evidence type="ECO:0000256" key="11">
    <source>
        <dbReference type="ARBA" id="ARBA00023136"/>
    </source>
</evidence>
<evidence type="ECO:0000256" key="8">
    <source>
        <dbReference type="ARBA" id="ARBA00023002"/>
    </source>
</evidence>
<dbReference type="PANTHER" id="PTHR43876">
    <property type="entry name" value="UBIQUINONE BIOSYNTHESIS MONOOXYGENASE COQ6, MITOCHONDRIAL"/>
    <property type="match status" value="1"/>
</dbReference>
<evidence type="ECO:0000256" key="7">
    <source>
        <dbReference type="ARBA" id="ARBA00022946"/>
    </source>
</evidence>
<evidence type="ECO:0000256" key="1">
    <source>
        <dbReference type="ARBA" id="ARBA00001974"/>
    </source>
</evidence>
<keyword evidence="6 12" id="KW-0274">FAD</keyword>
<dbReference type="GO" id="GO:0120538">
    <property type="term" value="F:2-methoxy-6-polyprenolphenol 4-hydroxylase activity"/>
    <property type="evidence" value="ECO:0007669"/>
    <property type="project" value="UniProtKB-EC"/>
</dbReference>
<evidence type="ECO:0000256" key="9">
    <source>
        <dbReference type="ARBA" id="ARBA00023033"/>
    </source>
</evidence>
<accession>A0A8S3ZAR0</accession>
<dbReference type="SUPFAM" id="SSF51905">
    <property type="entry name" value="FAD/NAD(P)-binding domain"/>
    <property type="match status" value="1"/>
</dbReference>
<dbReference type="NCBIfam" id="TIGR01988">
    <property type="entry name" value="Ubi-OHases"/>
    <property type="match status" value="1"/>
</dbReference>
<dbReference type="NCBIfam" id="TIGR01989">
    <property type="entry name" value="COQ6"/>
    <property type="match status" value="1"/>
</dbReference>
<name>A0A8S3ZAR0_9EUPU</name>
<evidence type="ECO:0000256" key="10">
    <source>
        <dbReference type="ARBA" id="ARBA00023128"/>
    </source>
</evidence>
<keyword evidence="3 12" id="KW-0285">Flavoprotein</keyword>
<keyword evidence="5 12" id="KW-0999">Mitochondrion inner membrane</keyword>
<protein>
    <recommendedName>
        <fullName evidence="12">Ubiquinone biosynthesis monooxygenase COQ6, mitochondrial</fullName>
        <ecNumber evidence="12">1.14.15.45</ecNumber>
    </recommendedName>
    <alternativeName>
        <fullName evidence="12">2-methoxy-6-polyprenolphenol 4-hydroxylase</fullName>
        <ecNumber evidence="12">1.14.15.46</ecNumber>
    </alternativeName>
</protein>
<dbReference type="EC" id="1.14.15.45" evidence="12"/>
<dbReference type="Proteomes" id="UP000678393">
    <property type="component" value="Unassembled WGS sequence"/>
</dbReference>
<comment type="similarity">
    <text evidence="2 12">Belongs to the UbiH/COQ6 family.</text>
</comment>
<keyword evidence="11 12" id="KW-0472">Membrane</keyword>
<dbReference type="InterPro" id="IPR018168">
    <property type="entry name" value="Ubi_Hdrlase_CS"/>
</dbReference>
<dbReference type="Pfam" id="PF01494">
    <property type="entry name" value="FAD_binding_3"/>
    <property type="match status" value="2"/>
</dbReference>
<comment type="caution">
    <text evidence="14">The sequence shown here is derived from an EMBL/GenBank/DDBJ whole genome shotgun (WGS) entry which is preliminary data.</text>
</comment>
<dbReference type="EC" id="1.14.15.46" evidence="12"/>
<dbReference type="FunFam" id="3.50.50.60:FF:000086">
    <property type="entry name" value="Ubiquinone biosynthesis monooxygenase COQ6, mitochondrial"/>
    <property type="match status" value="1"/>
</dbReference>
<dbReference type="PANTHER" id="PTHR43876:SF7">
    <property type="entry name" value="UBIQUINONE BIOSYNTHESIS MONOOXYGENASE COQ6, MITOCHONDRIAL"/>
    <property type="match status" value="1"/>
</dbReference>
<keyword evidence="7" id="KW-0809">Transit peptide</keyword>
<keyword evidence="4 12" id="KW-0831">Ubiquinone biosynthesis</keyword>
<dbReference type="HAMAP" id="MF_03193">
    <property type="entry name" value="COQ6_monooxygenase"/>
    <property type="match status" value="1"/>
</dbReference>
<dbReference type="InterPro" id="IPR051205">
    <property type="entry name" value="UbiH/COQ6_monooxygenase"/>
</dbReference>
<proteinExistence type="inferred from homology"/>
<dbReference type="Gene3D" id="3.50.50.60">
    <property type="entry name" value="FAD/NAD(P)-binding domain"/>
    <property type="match status" value="2"/>
</dbReference>
<organism evidence="14 15">
    <name type="scientific">Candidula unifasciata</name>
    <dbReference type="NCBI Taxonomy" id="100452"/>
    <lineage>
        <taxon>Eukaryota</taxon>
        <taxon>Metazoa</taxon>
        <taxon>Spiralia</taxon>
        <taxon>Lophotrochozoa</taxon>
        <taxon>Mollusca</taxon>
        <taxon>Gastropoda</taxon>
        <taxon>Heterobranchia</taxon>
        <taxon>Euthyneura</taxon>
        <taxon>Panpulmonata</taxon>
        <taxon>Eupulmonata</taxon>
        <taxon>Stylommatophora</taxon>
        <taxon>Helicina</taxon>
        <taxon>Helicoidea</taxon>
        <taxon>Geomitridae</taxon>
        <taxon>Candidula</taxon>
    </lineage>
</organism>
<gene>
    <name evidence="14" type="ORF">CUNI_LOCUS10503</name>
</gene>
<reference evidence="14" key="1">
    <citation type="submission" date="2021-04" db="EMBL/GenBank/DDBJ databases">
        <authorList>
            <consortium name="Molecular Ecology Group"/>
        </authorList>
    </citation>
    <scope>NUCLEOTIDE SEQUENCE</scope>
</reference>
<dbReference type="GO" id="GO:0106364">
    <property type="term" value="F:4-hydroxy-3-all-trans-polyprenylbenzoate oxygenase activity"/>
    <property type="evidence" value="ECO:0007669"/>
    <property type="project" value="UniProtKB-EC"/>
</dbReference>
<sequence>MALRLTAKVFEKRFCRFCQAAKKFNRAAYSTTTDPTQDAEYSDIVISGGGMVGAAMACALANNKFLKDKKIVLLESQRDTGDFVLPEKYSNRTCALSPATIRLLDSFGAWKEIEAMRCHPVLRMQVWESCSDALITFSNPDMTESLAHIVENDVILAGIMKALKAVKNRVDVRYESKAVSYKIPEGHDPPEQKQPFVEMILNDNKVLRTRLLIGADGMNSEVRKAAKFHTIRRDYGQSAVVATLVLADGPANNTAWQRFLPKGPIAFLPLSDKLSSLVWTTTPEDAKHLLQIPRESFVDAVNDALWNDRDKNAFAGQVFDFYKNLLRTVLPGESNTIRQLPPTVMDVQEGSRAAFPLTLIHASHYVKPRVALVGDAGHRLHPLAGQGVNLGFGDVQCLSDILGRAAYNGSDLGSLPHLLQYETERQRHNVPVMVAIDGLQRLYCNQFTPFVVLRNLGLHTVQSLPFLKNAIINQASV</sequence>
<comment type="pathway">
    <text evidence="12">Cofactor biosynthesis; ubiquinone biosynthesis.</text>
</comment>
<evidence type="ECO:0000259" key="13">
    <source>
        <dbReference type="Pfam" id="PF01494"/>
    </source>
</evidence>
<comment type="cofactor">
    <cofactor evidence="1 12">
        <name>FAD</name>
        <dbReference type="ChEBI" id="CHEBI:57692"/>
    </cofactor>
</comment>
<comment type="catalytic activity">
    <reaction evidence="12">
        <text>a 2-methoxy-6-(all-trans-polyprenyl)phenol + 2 reduced [2Fe-2S]-[ferredoxin] + O2 + 2 H(+) = a 2-methoxy-6-(all-trans-polyprenyl)benzene-1,4-diol + 2 oxidized [2Fe-2S]-[ferredoxin] + H2O</text>
        <dbReference type="Rhea" id="RHEA:81183"/>
        <dbReference type="Rhea" id="RHEA-COMP:9551"/>
        <dbReference type="Rhea" id="RHEA-COMP:10000"/>
        <dbReference type="Rhea" id="RHEA-COMP:10001"/>
        <dbReference type="Rhea" id="RHEA-COMP:10858"/>
        <dbReference type="ChEBI" id="CHEBI:15377"/>
        <dbReference type="ChEBI" id="CHEBI:15378"/>
        <dbReference type="ChEBI" id="CHEBI:15379"/>
        <dbReference type="ChEBI" id="CHEBI:33737"/>
        <dbReference type="ChEBI" id="CHEBI:33738"/>
        <dbReference type="ChEBI" id="CHEBI:62731"/>
        <dbReference type="ChEBI" id="CHEBI:84166"/>
        <dbReference type="EC" id="1.14.15.46"/>
    </reaction>
</comment>
<evidence type="ECO:0000256" key="4">
    <source>
        <dbReference type="ARBA" id="ARBA00022688"/>
    </source>
</evidence>
<comment type="subunit">
    <text evidence="12">Component of a multi-subunit COQ enzyme complex.</text>
</comment>
<evidence type="ECO:0000313" key="14">
    <source>
        <dbReference type="EMBL" id="CAG5124945.1"/>
    </source>
</evidence>
<keyword evidence="15" id="KW-1185">Reference proteome</keyword>
<dbReference type="InterPro" id="IPR010971">
    <property type="entry name" value="UbiH/COQ6"/>
</dbReference>
<evidence type="ECO:0000256" key="5">
    <source>
        <dbReference type="ARBA" id="ARBA00022792"/>
    </source>
</evidence>
<dbReference type="PROSITE" id="PS01304">
    <property type="entry name" value="UBIH"/>
    <property type="match status" value="1"/>
</dbReference>
<dbReference type="InterPro" id="IPR036188">
    <property type="entry name" value="FAD/NAD-bd_sf"/>
</dbReference>
<comment type="subcellular location">
    <subcellularLocation>
        <location evidence="12">Mitochondrion inner membrane</location>
        <topology evidence="12">Peripheral membrane protein</topology>
        <orientation evidence="12">Matrix side</orientation>
    </subcellularLocation>
</comment>
<comment type="catalytic activity">
    <reaction evidence="12">
        <text>a 4-hydroxy-3-(all-trans-polyprenyl)benzoate + 2 reduced [2Fe-2S]-[ferredoxin] + O2 + 2 H(+) = a 3,4-dihydroxy-5-(all-trans-polyprenyl)benzoate + 2 oxidized [2Fe-2S]-[ferredoxin] + H2O</text>
        <dbReference type="Rhea" id="RHEA:81195"/>
        <dbReference type="Rhea" id="RHEA-COMP:9514"/>
        <dbReference type="Rhea" id="RHEA-COMP:10000"/>
        <dbReference type="Rhea" id="RHEA-COMP:10001"/>
        <dbReference type="Rhea" id="RHEA-COMP:10930"/>
        <dbReference type="ChEBI" id="CHEBI:15377"/>
        <dbReference type="ChEBI" id="CHEBI:15378"/>
        <dbReference type="ChEBI" id="CHEBI:15379"/>
        <dbReference type="ChEBI" id="CHEBI:33737"/>
        <dbReference type="ChEBI" id="CHEBI:33738"/>
        <dbReference type="ChEBI" id="CHEBI:64694"/>
        <dbReference type="ChEBI" id="CHEBI:78396"/>
        <dbReference type="EC" id="1.14.15.45"/>
    </reaction>
</comment>
<comment type="function">
    <text evidence="12">FAD-dependent monooxygenase required for two non-consecutive steps during ubiquinone biosynthesis. Required for the C5-ring hydroxylation during ubiquinone biosynthesis by catalyzing the hydroxylation of 4-hydroxy-3-(all-trans-polyprenyl)benzoic acid to 3,4-dihydroxy-5-(all-trans-polyprenyl)benzoic acid. Also acts downstream of coq4, for the C1-hydroxylation during ubiquinone biosynthesis by catalyzing the hydroxylation of 2-methoxy-6-(all-trans-polyprenyl)phenol to 2-methoxy-6-(all-trans-polyprenyl)benzene-1,4-diol. The electrons required for the hydroxylation reaction are funneled indirectly to coq6 from NADPH via a ferredoxin/ferredoxin reductase system.</text>
</comment>
<dbReference type="FunFam" id="3.50.50.60:FF:000021">
    <property type="entry name" value="Ubiquinone biosynthesis monooxygenase COQ6"/>
    <property type="match status" value="1"/>
</dbReference>
<dbReference type="PRINTS" id="PR00420">
    <property type="entry name" value="RNGMNOXGNASE"/>
</dbReference>
<dbReference type="OrthoDB" id="683240at2759"/>
<feature type="domain" description="FAD-binding" evidence="13">
    <location>
        <begin position="352"/>
        <end position="428"/>
    </location>
</feature>